<accession>A0ABW5RBF4</accession>
<keyword evidence="3 7" id="KW-1003">Cell membrane</keyword>
<evidence type="ECO:0000256" key="7">
    <source>
        <dbReference type="PIRNR" id="PIRNR016636"/>
    </source>
</evidence>
<feature type="transmembrane region" description="Helical" evidence="8">
    <location>
        <begin position="306"/>
        <end position="336"/>
    </location>
</feature>
<evidence type="ECO:0000256" key="1">
    <source>
        <dbReference type="ARBA" id="ARBA00004651"/>
    </source>
</evidence>
<comment type="caution">
    <text evidence="9">The sequence shown here is derived from an EMBL/GenBank/DDBJ whole genome shotgun (WGS) entry which is preliminary data.</text>
</comment>
<dbReference type="PANTHER" id="PTHR13285:SF18">
    <property type="entry name" value="PROTEIN-CYSTEINE N-PALMITOYLTRANSFERASE RASP"/>
    <property type="match status" value="1"/>
</dbReference>
<evidence type="ECO:0000313" key="10">
    <source>
        <dbReference type="Proteomes" id="UP001597497"/>
    </source>
</evidence>
<dbReference type="Proteomes" id="UP001597497">
    <property type="component" value="Unassembled WGS sequence"/>
</dbReference>
<evidence type="ECO:0000256" key="5">
    <source>
        <dbReference type="ARBA" id="ARBA00022989"/>
    </source>
</evidence>
<protein>
    <submittedName>
        <fullName evidence="9">MBOAT family O-acyltransferase</fullName>
    </submittedName>
</protein>
<dbReference type="InterPro" id="IPR024194">
    <property type="entry name" value="Ac/AlaTfrase_AlgI/DltB"/>
</dbReference>
<keyword evidence="5 8" id="KW-1133">Transmembrane helix</keyword>
<dbReference type="Pfam" id="PF03062">
    <property type="entry name" value="MBOAT"/>
    <property type="match status" value="1"/>
</dbReference>
<evidence type="ECO:0000256" key="8">
    <source>
        <dbReference type="SAM" id="Phobius"/>
    </source>
</evidence>
<feature type="transmembrane region" description="Helical" evidence="8">
    <location>
        <begin position="398"/>
        <end position="418"/>
    </location>
</feature>
<dbReference type="PIRSF" id="PIRSF500217">
    <property type="entry name" value="AlgI"/>
    <property type="match status" value="1"/>
</dbReference>
<dbReference type="PIRSF" id="PIRSF016636">
    <property type="entry name" value="AlgI_DltB"/>
    <property type="match status" value="1"/>
</dbReference>
<keyword evidence="7" id="KW-0012">Acyltransferase</keyword>
<reference evidence="10" key="1">
    <citation type="journal article" date="2019" name="Int. J. Syst. Evol. Microbiol.">
        <title>The Global Catalogue of Microorganisms (GCM) 10K type strain sequencing project: providing services to taxonomists for standard genome sequencing and annotation.</title>
        <authorList>
            <consortium name="The Broad Institute Genomics Platform"/>
            <consortium name="The Broad Institute Genome Sequencing Center for Infectious Disease"/>
            <person name="Wu L."/>
            <person name="Ma J."/>
        </authorList>
    </citation>
    <scope>NUCLEOTIDE SEQUENCE [LARGE SCALE GENOMIC DNA]</scope>
    <source>
        <strain evidence="10">KCTC 33676</strain>
    </source>
</reference>
<feature type="transmembrane region" description="Helical" evidence="8">
    <location>
        <begin position="68"/>
        <end position="88"/>
    </location>
</feature>
<dbReference type="EMBL" id="JBHUMM010000023">
    <property type="protein sequence ID" value="MFD2672036.1"/>
    <property type="molecule type" value="Genomic_DNA"/>
</dbReference>
<feature type="transmembrane region" description="Helical" evidence="8">
    <location>
        <begin position="142"/>
        <end position="162"/>
    </location>
</feature>
<comment type="similarity">
    <text evidence="2 7">Belongs to the membrane-bound acyltransferase family.</text>
</comment>
<keyword evidence="4 8" id="KW-0812">Transmembrane</keyword>
<dbReference type="PANTHER" id="PTHR13285">
    <property type="entry name" value="ACYLTRANSFERASE"/>
    <property type="match status" value="1"/>
</dbReference>
<keyword evidence="6 7" id="KW-0472">Membrane</keyword>
<keyword evidence="7" id="KW-0808">Transferase</keyword>
<keyword evidence="10" id="KW-1185">Reference proteome</keyword>
<name>A0ABW5RBF4_9BACL</name>
<dbReference type="InterPro" id="IPR028362">
    <property type="entry name" value="AlgI"/>
</dbReference>
<feature type="transmembrane region" description="Helical" evidence="8">
    <location>
        <begin position="438"/>
        <end position="455"/>
    </location>
</feature>
<evidence type="ECO:0000256" key="6">
    <source>
        <dbReference type="ARBA" id="ARBA00023136"/>
    </source>
</evidence>
<comment type="subcellular location">
    <subcellularLocation>
        <location evidence="1">Cell membrane</location>
        <topology evidence="1">Multi-pass membrane protein</topology>
    </subcellularLocation>
</comment>
<evidence type="ECO:0000256" key="4">
    <source>
        <dbReference type="ARBA" id="ARBA00022692"/>
    </source>
</evidence>
<dbReference type="InterPro" id="IPR004299">
    <property type="entry name" value="MBOAT_fam"/>
</dbReference>
<feature type="transmembrane region" description="Helical" evidence="8">
    <location>
        <begin position="356"/>
        <end position="377"/>
    </location>
</feature>
<feature type="transmembrane region" description="Helical" evidence="8">
    <location>
        <begin position="108"/>
        <end position="130"/>
    </location>
</feature>
<evidence type="ECO:0000256" key="2">
    <source>
        <dbReference type="ARBA" id="ARBA00010323"/>
    </source>
</evidence>
<organism evidence="9 10">
    <name type="scientific">Marinicrinis sediminis</name>
    <dbReference type="NCBI Taxonomy" id="1652465"/>
    <lineage>
        <taxon>Bacteria</taxon>
        <taxon>Bacillati</taxon>
        <taxon>Bacillota</taxon>
        <taxon>Bacilli</taxon>
        <taxon>Bacillales</taxon>
        <taxon>Paenibacillaceae</taxon>
    </lineage>
</organism>
<gene>
    <name evidence="9" type="ORF">ACFSUC_10510</name>
</gene>
<dbReference type="InterPro" id="IPR051085">
    <property type="entry name" value="MB_O-acyltransferase"/>
</dbReference>
<evidence type="ECO:0000256" key="3">
    <source>
        <dbReference type="ARBA" id="ARBA00022475"/>
    </source>
</evidence>
<sequence length="468" mass="54321">MVFHSPNFIVFFAVLLLLYYAFRSIRLPLLVIGNLLFYAASGLGMLVVFVSMTILTFVCVHGMKRWKGWFWVGIVLNVGNLVLFKYTLLLFDTWEQLTGVSVWVYDAWATSVVLPVGISFYTFQFLSYLIDVRRGQLIPTRSLIRFWIYISFFPQLIAGPIMRGDELVPQLEGLKDKRIRFADMKYGMGLFMVGLLKKIALADPLASYVNPLFAKETMTAVEAWLAAYGFGFQIYFDFSAYSDMALGLAWMMGIRLILNFDSPYISANPSEFWRRWHISLSRWIRDYIYIGLGGNRKGPVRVQLNLLAAMLISGLWHGAMWTFVLWGGLHGVLLIVHRWSLKLNRWHGVQKMRLNGVYRIAAVFVFFHIIMWTWVFFRAESFGQAMEMTRLMLQVNPVALVQHPFMIGVAALSVLHVVEYGVRHHEKLASKWWHFAPFPIRSAVYTALLLLLFYLQRGETYEFIYFQF</sequence>
<evidence type="ECO:0000313" key="9">
    <source>
        <dbReference type="EMBL" id="MFD2672036.1"/>
    </source>
</evidence>
<proteinExistence type="inferred from homology"/>
<feature type="transmembrane region" description="Helical" evidence="8">
    <location>
        <begin position="39"/>
        <end position="61"/>
    </location>
</feature>
<dbReference type="RefSeq" id="WP_379929522.1">
    <property type="nucleotide sequence ID" value="NZ_JBHUMM010000023.1"/>
</dbReference>